<evidence type="ECO:0000256" key="10">
    <source>
        <dbReference type="ARBA" id="ARBA00038983"/>
    </source>
</evidence>
<evidence type="ECO:0000313" key="16">
    <source>
        <dbReference type="EMBL" id="CAB4571304.1"/>
    </source>
</evidence>
<comment type="similarity">
    <text evidence="1">Belongs to the DapB family.</text>
</comment>
<dbReference type="SUPFAM" id="SSF51735">
    <property type="entry name" value="NAD(P)-binding Rossmann-fold domains"/>
    <property type="match status" value="1"/>
</dbReference>
<dbReference type="EC" id="1.17.1.8" evidence="10"/>
<dbReference type="GO" id="GO:0019877">
    <property type="term" value="P:diaminopimelate biosynthetic process"/>
    <property type="evidence" value="ECO:0007669"/>
    <property type="project" value="UniProtKB-KW"/>
</dbReference>
<comment type="catalytic activity">
    <reaction evidence="11">
        <text>(S)-2,3,4,5-tetrahydrodipicolinate + NADP(+) + H2O = (2S,4S)-4-hydroxy-2,3,4,5-tetrahydrodipicolinate + NADPH + H(+)</text>
        <dbReference type="Rhea" id="RHEA:35331"/>
        <dbReference type="ChEBI" id="CHEBI:15377"/>
        <dbReference type="ChEBI" id="CHEBI:15378"/>
        <dbReference type="ChEBI" id="CHEBI:16845"/>
        <dbReference type="ChEBI" id="CHEBI:57783"/>
        <dbReference type="ChEBI" id="CHEBI:58349"/>
        <dbReference type="ChEBI" id="CHEBI:67139"/>
        <dbReference type="EC" id="1.17.1.8"/>
    </reaction>
</comment>
<dbReference type="Pfam" id="PF01113">
    <property type="entry name" value="DapB_N"/>
    <property type="match status" value="1"/>
</dbReference>
<proteinExistence type="inferred from homology"/>
<dbReference type="Pfam" id="PF05173">
    <property type="entry name" value="DapB_C"/>
    <property type="match status" value="1"/>
</dbReference>
<dbReference type="Gene3D" id="3.40.50.720">
    <property type="entry name" value="NAD(P)-binding Rossmann-like Domain"/>
    <property type="match status" value="1"/>
</dbReference>
<dbReference type="NCBIfam" id="TIGR00036">
    <property type="entry name" value="dapB"/>
    <property type="match status" value="1"/>
</dbReference>
<evidence type="ECO:0000256" key="9">
    <source>
        <dbReference type="ARBA" id="ARBA00037922"/>
    </source>
</evidence>
<evidence type="ECO:0000256" key="7">
    <source>
        <dbReference type="ARBA" id="ARBA00023027"/>
    </source>
</evidence>
<dbReference type="CDD" id="cd02274">
    <property type="entry name" value="DHDPR_N"/>
    <property type="match status" value="1"/>
</dbReference>
<keyword evidence="7" id="KW-0520">NAD</keyword>
<accession>A0A6J6E7S8</accession>
<dbReference type="PANTHER" id="PTHR20836">
    <property type="entry name" value="DIHYDRODIPICOLINATE REDUCTASE"/>
    <property type="match status" value="1"/>
</dbReference>
<keyword evidence="8" id="KW-0457">Lysine biosynthesis</keyword>
<reference evidence="16" key="1">
    <citation type="submission" date="2020-05" db="EMBL/GenBank/DDBJ databases">
        <authorList>
            <person name="Chiriac C."/>
            <person name="Salcher M."/>
            <person name="Ghai R."/>
            <person name="Kavagutti S V."/>
        </authorList>
    </citation>
    <scope>NUCLEOTIDE SEQUENCE</scope>
</reference>
<evidence type="ECO:0000256" key="11">
    <source>
        <dbReference type="ARBA" id="ARBA00049080"/>
    </source>
</evidence>
<feature type="domain" description="Dihydrodipicolinate reductase C-terminal" evidence="14">
    <location>
        <begin position="107"/>
        <end position="236"/>
    </location>
</feature>
<evidence type="ECO:0000259" key="13">
    <source>
        <dbReference type="Pfam" id="PF01113"/>
    </source>
</evidence>
<dbReference type="PROSITE" id="PS01298">
    <property type="entry name" value="DAPB"/>
    <property type="match status" value="1"/>
</dbReference>
<name>A0A6J6E7S8_9ZZZZ</name>
<comment type="pathway">
    <text evidence="9">Amino-acid biosynthesis; L-lysine biosynthesis via DAP pathway; (S)-tetrahydrodipicolinate from L-aspartate: step 4/4.</text>
</comment>
<dbReference type="InterPro" id="IPR022663">
    <property type="entry name" value="DapB_C"/>
</dbReference>
<dbReference type="InterPro" id="IPR022664">
    <property type="entry name" value="DapB_N_CS"/>
</dbReference>
<dbReference type="AlphaFoldDB" id="A0A6J6E7S8"/>
<keyword evidence="3" id="KW-0028">Amino-acid biosynthesis</keyword>
<dbReference type="PIRSF" id="PIRSF000161">
    <property type="entry name" value="DHPR"/>
    <property type="match status" value="1"/>
</dbReference>
<dbReference type="FunFam" id="3.30.360.10:FF:000009">
    <property type="entry name" value="4-hydroxy-tetrahydrodipicolinate reductase"/>
    <property type="match status" value="1"/>
</dbReference>
<dbReference type="EMBL" id="CAEZTO010000008">
    <property type="protein sequence ID" value="CAB4571304.1"/>
    <property type="molecule type" value="Genomic_DNA"/>
</dbReference>
<comment type="catalytic activity">
    <reaction evidence="12">
        <text>(S)-2,3,4,5-tetrahydrodipicolinate + NAD(+) + H2O = (2S,4S)-4-hydroxy-2,3,4,5-tetrahydrodipicolinate + NADH + H(+)</text>
        <dbReference type="Rhea" id="RHEA:35323"/>
        <dbReference type="ChEBI" id="CHEBI:15377"/>
        <dbReference type="ChEBI" id="CHEBI:15378"/>
        <dbReference type="ChEBI" id="CHEBI:16845"/>
        <dbReference type="ChEBI" id="CHEBI:57540"/>
        <dbReference type="ChEBI" id="CHEBI:57945"/>
        <dbReference type="ChEBI" id="CHEBI:67139"/>
        <dbReference type="EC" id="1.17.1.8"/>
    </reaction>
</comment>
<organism evidence="16">
    <name type="scientific">freshwater metagenome</name>
    <dbReference type="NCBI Taxonomy" id="449393"/>
    <lineage>
        <taxon>unclassified sequences</taxon>
        <taxon>metagenomes</taxon>
        <taxon>ecological metagenomes</taxon>
    </lineage>
</organism>
<keyword evidence="5" id="KW-0220">Diaminopimelate biosynthesis</keyword>
<sequence>MISVSIIGATGRMGQLTKELVDTDPNLKLHAALDSKSTLQSALGADVLIDFTAPDVSEKVADFAITNSQKLLIGSSGWSEVKLAGLQKALLQSTAVIVVVPNFSIGSMLAQRFAAEAAKHFHEAEIIETHHAGKKDSPSGTAIRTAEIIGENRSVNNLVDDAMQSSRGQSVAGVPIHSVRLPGVSARQETIFAGASEQLSILHDVTSHHAYSLGILRAIEFTASAKGLTVGLERVLG</sequence>
<evidence type="ECO:0000313" key="15">
    <source>
        <dbReference type="EMBL" id="CAB4547252.1"/>
    </source>
</evidence>
<dbReference type="InterPro" id="IPR023940">
    <property type="entry name" value="DHDPR_bac"/>
</dbReference>
<evidence type="ECO:0000256" key="2">
    <source>
        <dbReference type="ARBA" id="ARBA00022490"/>
    </source>
</evidence>
<keyword evidence="2" id="KW-0963">Cytoplasm</keyword>
<evidence type="ECO:0000256" key="3">
    <source>
        <dbReference type="ARBA" id="ARBA00022605"/>
    </source>
</evidence>
<protein>
    <recommendedName>
        <fullName evidence="10">4-hydroxy-tetrahydrodipicolinate reductase</fullName>
        <ecNumber evidence="10">1.17.1.8</ecNumber>
    </recommendedName>
</protein>
<feature type="domain" description="Dihydrodipicolinate reductase N-terminal" evidence="13">
    <location>
        <begin position="2"/>
        <end position="103"/>
    </location>
</feature>
<dbReference type="InterPro" id="IPR000846">
    <property type="entry name" value="DapB_N"/>
</dbReference>
<dbReference type="GO" id="GO:0005829">
    <property type="term" value="C:cytosol"/>
    <property type="evidence" value="ECO:0007669"/>
    <property type="project" value="TreeGrafter"/>
</dbReference>
<evidence type="ECO:0000259" key="14">
    <source>
        <dbReference type="Pfam" id="PF05173"/>
    </source>
</evidence>
<gene>
    <name evidence="15" type="ORF">UFOPK1503_00750</name>
    <name evidence="16" type="ORF">UFOPK1693_00731</name>
</gene>
<evidence type="ECO:0000256" key="5">
    <source>
        <dbReference type="ARBA" id="ARBA00022915"/>
    </source>
</evidence>
<dbReference type="HAMAP" id="MF_00102">
    <property type="entry name" value="DapB"/>
    <property type="match status" value="1"/>
</dbReference>
<evidence type="ECO:0000256" key="4">
    <source>
        <dbReference type="ARBA" id="ARBA00022857"/>
    </source>
</evidence>
<dbReference type="GO" id="GO:0009089">
    <property type="term" value="P:lysine biosynthetic process via diaminopimelate"/>
    <property type="evidence" value="ECO:0007669"/>
    <property type="project" value="InterPro"/>
</dbReference>
<dbReference type="Gene3D" id="3.30.360.10">
    <property type="entry name" value="Dihydrodipicolinate Reductase, domain 2"/>
    <property type="match status" value="1"/>
</dbReference>
<keyword evidence="4" id="KW-0521">NADP</keyword>
<evidence type="ECO:0000256" key="1">
    <source>
        <dbReference type="ARBA" id="ARBA00006642"/>
    </source>
</evidence>
<dbReference type="EMBL" id="CAEZST010000011">
    <property type="protein sequence ID" value="CAB4547252.1"/>
    <property type="molecule type" value="Genomic_DNA"/>
</dbReference>
<evidence type="ECO:0000256" key="6">
    <source>
        <dbReference type="ARBA" id="ARBA00023002"/>
    </source>
</evidence>
<evidence type="ECO:0000256" key="12">
    <source>
        <dbReference type="ARBA" id="ARBA00049396"/>
    </source>
</evidence>
<evidence type="ECO:0000256" key="8">
    <source>
        <dbReference type="ARBA" id="ARBA00023154"/>
    </source>
</evidence>
<dbReference type="PANTHER" id="PTHR20836:SF0">
    <property type="entry name" value="4-HYDROXY-TETRAHYDRODIPICOLINATE REDUCTASE 1, CHLOROPLASTIC-RELATED"/>
    <property type="match status" value="1"/>
</dbReference>
<keyword evidence="6" id="KW-0560">Oxidoreductase</keyword>
<dbReference type="InterPro" id="IPR036291">
    <property type="entry name" value="NAD(P)-bd_dom_sf"/>
</dbReference>
<dbReference type="GO" id="GO:0008839">
    <property type="term" value="F:4-hydroxy-tetrahydrodipicolinate reductase"/>
    <property type="evidence" value="ECO:0007669"/>
    <property type="project" value="UniProtKB-EC"/>
</dbReference>
<dbReference type="SUPFAM" id="SSF55347">
    <property type="entry name" value="Glyceraldehyde-3-phosphate dehydrogenase-like, C-terminal domain"/>
    <property type="match status" value="1"/>
</dbReference>